<gene>
    <name evidence="9" type="primary">MIER2</name>
</gene>
<evidence type="ECO:0000256" key="3">
    <source>
        <dbReference type="ARBA" id="ARBA00022553"/>
    </source>
</evidence>
<sequence length="387" mass="43464">MGSAESFNLAKNLSWNYGIPEEQKKVADDSLSREQSLQELEQIVKDLLSGEEEVKAQSSINDPIPSVTLHDALDLVCGPTGSNFPADEDKKPCSNSFDWEEDLLPSSESKKEIMIGLQYQAVVPPLLPNKQSSKACVNKDQLLWDPSALPECEVEEFLYQAEKQRWEKMGDLGLPVGAVVKDNEQALYELVKCNFNMEEALRRLQFNTKVIQDQLCTWSEEECQNFEHGFRVYGKNFYLIHANKVRTRSVGECVKYYYEWKKSERYELFTQQTRYGRKKYIQSGAMCVGHISPSSVREVTCASCPLPPGASPCPLRREVLAFSPLLPPSSHGALCAPAGIVRAMIWRAVRWRALAAGGALHPSPPPPICTSAKTPWPWGVHSFSSIY</sequence>
<dbReference type="FunFam" id="4.10.1240.50:FF:000005">
    <property type="entry name" value="Mesoderm induction early response protein 3"/>
    <property type="match status" value="1"/>
</dbReference>
<dbReference type="GO" id="GO:0003714">
    <property type="term" value="F:transcription corepressor activity"/>
    <property type="evidence" value="ECO:0000318"/>
    <property type="project" value="GO_Central"/>
</dbReference>
<dbReference type="Ensembl" id="ENSOANT00000064822.1">
    <property type="protein sequence ID" value="ENSOANP00000053307.1"/>
    <property type="gene ID" value="ENSOANG00000044008.1"/>
</dbReference>
<keyword evidence="3" id="KW-0597">Phosphoprotein</keyword>
<keyword evidence="2" id="KW-0678">Repressor</keyword>
<evidence type="ECO:0000256" key="2">
    <source>
        <dbReference type="ARBA" id="ARBA00022491"/>
    </source>
</evidence>
<dbReference type="Gene3D" id="4.10.1240.50">
    <property type="match status" value="1"/>
</dbReference>
<evidence type="ECO:0000256" key="1">
    <source>
        <dbReference type="ARBA" id="ARBA00004123"/>
    </source>
</evidence>
<dbReference type="InterPro" id="IPR000949">
    <property type="entry name" value="ELM2_dom"/>
</dbReference>
<dbReference type="SUPFAM" id="SSF46689">
    <property type="entry name" value="Homeodomain-like"/>
    <property type="match status" value="1"/>
</dbReference>
<evidence type="ECO:0000256" key="4">
    <source>
        <dbReference type="ARBA" id="ARBA00023015"/>
    </source>
</evidence>
<dbReference type="AlphaFoldDB" id="A0A6I8PH54"/>
<reference evidence="9" key="2">
    <citation type="submission" date="2025-08" db="UniProtKB">
        <authorList>
            <consortium name="Ensembl"/>
        </authorList>
    </citation>
    <scope>IDENTIFICATION</scope>
    <source>
        <strain evidence="9">Glennie</strain>
    </source>
</reference>
<evidence type="ECO:0000313" key="10">
    <source>
        <dbReference type="Proteomes" id="UP000002279"/>
    </source>
</evidence>
<organism evidence="9 10">
    <name type="scientific">Ornithorhynchus anatinus</name>
    <name type="common">Duckbill platypus</name>
    <dbReference type="NCBI Taxonomy" id="9258"/>
    <lineage>
        <taxon>Eukaryota</taxon>
        <taxon>Metazoa</taxon>
        <taxon>Chordata</taxon>
        <taxon>Craniata</taxon>
        <taxon>Vertebrata</taxon>
        <taxon>Euteleostomi</taxon>
        <taxon>Mammalia</taxon>
        <taxon>Monotremata</taxon>
        <taxon>Ornithorhynchidae</taxon>
        <taxon>Ornithorhynchus</taxon>
    </lineage>
</organism>
<dbReference type="Bgee" id="ENSOANG00000044008">
    <property type="expression patterns" value="Expressed in testis and 3 other cell types or tissues"/>
</dbReference>
<comment type="subcellular location">
    <subcellularLocation>
        <location evidence="1">Nucleus</location>
    </subcellularLocation>
</comment>
<dbReference type="FunFam" id="1.10.10.60:FF:000025">
    <property type="entry name" value="Mesoderm induction early response 1, transcriptional regulator"/>
    <property type="match status" value="1"/>
</dbReference>
<keyword evidence="10" id="KW-1185">Reference proteome</keyword>
<proteinExistence type="predicted"/>
<dbReference type="PANTHER" id="PTHR10865">
    <property type="entry name" value="METASTASIS-ASSOCIATED PROTEIN AND MESODERM INDUCTION EARLY RESPONSE PROTEIN"/>
    <property type="match status" value="1"/>
</dbReference>
<dbReference type="OMA" id="PPICTSA"/>
<protein>
    <recommendedName>
        <fullName evidence="11">MIER family member 2</fullName>
    </recommendedName>
</protein>
<dbReference type="GeneTree" id="ENSGT01030000234573"/>
<dbReference type="InParanoid" id="A0A6I8PH54"/>
<dbReference type="CDD" id="cd11661">
    <property type="entry name" value="SANT_MTA3_like"/>
    <property type="match status" value="1"/>
</dbReference>
<dbReference type="InterPro" id="IPR001005">
    <property type="entry name" value="SANT/Myb"/>
</dbReference>
<dbReference type="GO" id="GO:0042826">
    <property type="term" value="F:histone deacetylase binding"/>
    <property type="evidence" value="ECO:0000318"/>
    <property type="project" value="GO_Central"/>
</dbReference>
<evidence type="ECO:0000259" key="7">
    <source>
        <dbReference type="PROSITE" id="PS51156"/>
    </source>
</evidence>
<keyword evidence="5" id="KW-0804">Transcription</keyword>
<reference evidence="9 10" key="1">
    <citation type="journal article" date="2008" name="Nature">
        <title>Genome analysis of the platypus reveals unique signatures of evolution.</title>
        <authorList>
            <person name="Warren W.C."/>
            <person name="Hillier L.W."/>
            <person name="Marshall Graves J.A."/>
            <person name="Birney E."/>
            <person name="Ponting C.P."/>
            <person name="Grutzner F."/>
            <person name="Belov K."/>
            <person name="Miller W."/>
            <person name="Clarke L."/>
            <person name="Chinwalla A.T."/>
            <person name="Yang S.P."/>
            <person name="Heger A."/>
            <person name="Locke D.P."/>
            <person name="Miethke P."/>
            <person name="Waters P.D."/>
            <person name="Veyrunes F."/>
            <person name="Fulton L."/>
            <person name="Fulton B."/>
            <person name="Graves T."/>
            <person name="Wallis J."/>
            <person name="Puente X.S."/>
            <person name="Lopez-Otin C."/>
            <person name="Ordonez G.R."/>
            <person name="Eichler E.E."/>
            <person name="Chen L."/>
            <person name="Cheng Z."/>
            <person name="Deakin J.E."/>
            <person name="Alsop A."/>
            <person name="Thompson K."/>
            <person name="Kirby P."/>
            <person name="Papenfuss A.T."/>
            <person name="Wakefield M.J."/>
            <person name="Olender T."/>
            <person name="Lancet D."/>
            <person name="Huttley G.A."/>
            <person name="Smit A.F."/>
            <person name="Pask A."/>
            <person name="Temple-Smith P."/>
            <person name="Batzer M.A."/>
            <person name="Walker J.A."/>
            <person name="Konkel M.K."/>
            <person name="Harris R.S."/>
            <person name="Whittington C.M."/>
            <person name="Wong E.S."/>
            <person name="Gemmell N.J."/>
            <person name="Buschiazzo E."/>
            <person name="Vargas Jentzsch I.M."/>
            <person name="Merkel A."/>
            <person name="Schmitz J."/>
            <person name="Zemann A."/>
            <person name="Churakov G."/>
            <person name="Kriegs J.O."/>
            <person name="Brosius J."/>
            <person name="Murchison E.P."/>
            <person name="Sachidanandam R."/>
            <person name="Smith C."/>
            <person name="Hannon G.J."/>
            <person name="Tsend-Ayush E."/>
            <person name="McMillan D."/>
            <person name="Attenborough R."/>
            <person name="Rens W."/>
            <person name="Ferguson-Smith M."/>
            <person name="Lefevre C.M."/>
            <person name="Sharp J.A."/>
            <person name="Nicholas K.R."/>
            <person name="Ray D.A."/>
            <person name="Kube M."/>
            <person name="Reinhardt R."/>
            <person name="Pringle T.H."/>
            <person name="Taylor J."/>
            <person name="Jones R.C."/>
            <person name="Nixon B."/>
            <person name="Dacheux J.L."/>
            <person name="Niwa H."/>
            <person name="Sekita Y."/>
            <person name="Huang X."/>
            <person name="Stark A."/>
            <person name="Kheradpour P."/>
            <person name="Kellis M."/>
            <person name="Flicek P."/>
            <person name="Chen Y."/>
            <person name="Webber C."/>
            <person name="Hardison R."/>
            <person name="Nelson J."/>
            <person name="Hallsworth-Pepin K."/>
            <person name="Delehaunty K."/>
            <person name="Markovic C."/>
            <person name="Minx P."/>
            <person name="Feng Y."/>
            <person name="Kremitzki C."/>
            <person name="Mitreva M."/>
            <person name="Glasscock J."/>
            <person name="Wylie T."/>
            <person name="Wohldmann P."/>
            <person name="Thiru P."/>
            <person name="Nhan M.N."/>
            <person name="Pohl C.S."/>
            <person name="Smith S.M."/>
            <person name="Hou S."/>
            <person name="Nefedov M."/>
            <person name="de Jong P.J."/>
            <person name="Renfree M.B."/>
            <person name="Mardis E.R."/>
            <person name="Wilson R.K."/>
        </authorList>
    </citation>
    <scope>NUCLEOTIDE SEQUENCE [LARGE SCALE GENOMIC DNA]</scope>
    <source>
        <strain evidence="9 10">Glennie</strain>
    </source>
</reference>
<dbReference type="Pfam" id="PF01448">
    <property type="entry name" value="ELM2"/>
    <property type="match status" value="1"/>
</dbReference>
<dbReference type="GO" id="GO:0005654">
    <property type="term" value="C:nucleoplasm"/>
    <property type="evidence" value="ECO:0000318"/>
    <property type="project" value="GO_Central"/>
</dbReference>
<dbReference type="InterPro" id="IPR017884">
    <property type="entry name" value="SANT_dom"/>
</dbReference>
<keyword evidence="4" id="KW-0805">Transcription regulation</keyword>
<dbReference type="Pfam" id="PF00249">
    <property type="entry name" value="Myb_DNA-binding"/>
    <property type="match status" value="1"/>
</dbReference>
<dbReference type="SMART" id="SM01189">
    <property type="entry name" value="ELM2"/>
    <property type="match status" value="1"/>
</dbReference>
<dbReference type="PROSITE" id="PS51293">
    <property type="entry name" value="SANT"/>
    <property type="match status" value="1"/>
</dbReference>
<dbReference type="PANTHER" id="PTHR10865:SF27">
    <property type="entry name" value="MESODERM INDUCTION EARLY RESPONSE PROTEIN 2"/>
    <property type="match status" value="1"/>
</dbReference>
<dbReference type="GO" id="GO:0032991">
    <property type="term" value="C:protein-containing complex"/>
    <property type="evidence" value="ECO:0007669"/>
    <property type="project" value="UniProtKB-ARBA"/>
</dbReference>
<evidence type="ECO:0008006" key="11">
    <source>
        <dbReference type="Google" id="ProtNLM"/>
    </source>
</evidence>
<feature type="domain" description="ELM2" evidence="7">
    <location>
        <begin position="111"/>
        <end position="208"/>
    </location>
</feature>
<evidence type="ECO:0000256" key="5">
    <source>
        <dbReference type="ARBA" id="ARBA00023163"/>
    </source>
</evidence>
<dbReference type="PROSITE" id="PS51156">
    <property type="entry name" value="ELM2"/>
    <property type="match status" value="1"/>
</dbReference>
<dbReference type="GO" id="GO:0000122">
    <property type="term" value="P:negative regulation of transcription by RNA polymerase II"/>
    <property type="evidence" value="ECO:0000318"/>
    <property type="project" value="GO_Central"/>
</dbReference>
<dbReference type="InterPro" id="IPR040138">
    <property type="entry name" value="MIER/MTA"/>
</dbReference>
<dbReference type="SMART" id="SM00717">
    <property type="entry name" value="SANT"/>
    <property type="match status" value="1"/>
</dbReference>
<keyword evidence="6" id="KW-0539">Nucleus</keyword>
<evidence type="ECO:0000256" key="6">
    <source>
        <dbReference type="ARBA" id="ARBA00023242"/>
    </source>
</evidence>
<evidence type="ECO:0000313" key="9">
    <source>
        <dbReference type="Ensembl" id="ENSOANP00000053307.1"/>
    </source>
</evidence>
<evidence type="ECO:0000259" key="8">
    <source>
        <dbReference type="PROSITE" id="PS51293"/>
    </source>
</evidence>
<dbReference type="Gene3D" id="1.10.10.60">
    <property type="entry name" value="Homeodomain-like"/>
    <property type="match status" value="1"/>
</dbReference>
<accession>A0A6I8PH54</accession>
<feature type="domain" description="SANT" evidence="8">
    <location>
        <begin position="213"/>
        <end position="265"/>
    </location>
</feature>
<dbReference type="Proteomes" id="UP000002279">
    <property type="component" value="Chromosome X1"/>
</dbReference>
<dbReference type="InterPro" id="IPR009057">
    <property type="entry name" value="Homeodomain-like_sf"/>
</dbReference>
<reference evidence="9" key="3">
    <citation type="submission" date="2025-09" db="UniProtKB">
        <authorList>
            <consortium name="Ensembl"/>
        </authorList>
    </citation>
    <scope>IDENTIFICATION</scope>
    <source>
        <strain evidence="9">Glennie</strain>
    </source>
</reference>
<name>A0A6I8PH54_ORNAN</name>